<accession>A0ACC2WWE8</accession>
<protein>
    <submittedName>
        <fullName evidence="1">Uncharacterized protein</fullName>
    </submittedName>
</protein>
<reference evidence="1" key="1">
    <citation type="submission" date="2023-04" db="EMBL/GenBank/DDBJ databases">
        <title>Draft Genome sequencing of Naganishia species isolated from polar environments using Oxford Nanopore Technology.</title>
        <authorList>
            <person name="Leo P."/>
            <person name="Venkateswaran K."/>
        </authorList>
    </citation>
    <scope>NUCLEOTIDE SEQUENCE</scope>
    <source>
        <strain evidence="1">MNA-CCFEE 5262</strain>
    </source>
</reference>
<evidence type="ECO:0000313" key="2">
    <source>
        <dbReference type="Proteomes" id="UP001230649"/>
    </source>
</evidence>
<organism evidence="1 2">
    <name type="scientific">Naganishia adeliensis</name>
    <dbReference type="NCBI Taxonomy" id="92952"/>
    <lineage>
        <taxon>Eukaryota</taxon>
        <taxon>Fungi</taxon>
        <taxon>Dikarya</taxon>
        <taxon>Basidiomycota</taxon>
        <taxon>Agaricomycotina</taxon>
        <taxon>Tremellomycetes</taxon>
        <taxon>Filobasidiales</taxon>
        <taxon>Filobasidiaceae</taxon>
        <taxon>Naganishia</taxon>
    </lineage>
</organism>
<evidence type="ECO:0000313" key="1">
    <source>
        <dbReference type="EMBL" id="KAJ9116093.1"/>
    </source>
</evidence>
<keyword evidence="2" id="KW-1185">Reference proteome</keyword>
<dbReference type="Proteomes" id="UP001230649">
    <property type="component" value="Unassembled WGS sequence"/>
</dbReference>
<name>A0ACC2WWE8_9TREE</name>
<gene>
    <name evidence="1" type="ORF">QFC20_000766</name>
</gene>
<comment type="caution">
    <text evidence="1">The sequence shown here is derived from an EMBL/GenBank/DDBJ whole genome shotgun (WGS) entry which is preliminary data.</text>
</comment>
<proteinExistence type="predicted"/>
<sequence>MSTPLVVIVSGANRGIGKAICQGILALPQPVILYAASRAGVDLELRPPHTESEVKYPKLDITDEDSVRKLVELVKGEQRGVDALINNAGLNVDAQYSVENVELTLKTNYYGTLKMNQAFLPPVRGNKGRIVNLSSVGSLLKPYSPAIQSRFRGVESLEQVEDLAQEYVSHVKDKTETESGWGGQRRAYSVSKALINAFTKVLAKQEAEQGSGVLINCCCPGWVSTDMGHLVGDKPPKSTEDGAKIPLKLAFGDINGTSGEYWANDSMASAADGKVQEW</sequence>
<dbReference type="EMBL" id="JASBWS010000004">
    <property type="protein sequence ID" value="KAJ9116093.1"/>
    <property type="molecule type" value="Genomic_DNA"/>
</dbReference>